<dbReference type="UCSC" id="C55C3.6">
    <property type="organism name" value="c. elegans"/>
</dbReference>
<name>Q95QQ6_CAEEL</name>
<evidence type="ECO:0000313" key="4">
    <source>
        <dbReference type="Proteomes" id="UP000001940"/>
    </source>
</evidence>
<keyword evidence="2" id="KW-0812">Transmembrane</keyword>
<dbReference type="FunCoup" id="Q95QQ6">
    <property type="interactions" value="145"/>
</dbReference>
<dbReference type="EMBL" id="BX284604">
    <property type="protein sequence ID" value="CCD68149.1"/>
    <property type="molecule type" value="Genomic_DNA"/>
</dbReference>
<proteinExistence type="predicted"/>
<dbReference type="Proteomes" id="UP000001940">
    <property type="component" value="Chromosome IV"/>
</dbReference>
<evidence type="ECO:0000313" key="5">
    <source>
        <dbReference type="WormBase" id="C55C3.6a"/>
    </source>
</evidence>
<dbReference type="ExpressionAtlas" id="Q95QQ6">
    <property type="expression patterns" value="baseline and differential"/>
</dbReference>
<keyword evidence="4" id="KW-1185">Reference proteome</keyword>
<accession>Q95QQ6</accession>
<feature type="compositionally biased region" description="Low complexity" evidence="1">
    <location>
        <begin position="99"/>
        <end position="109"/>
    </location>
</feature>
<dbReference type="SMR" id="Q95QQ6"/>
<evidence type="ECO:0000256" key="2">
    <source>
        <dbReference type="SAM" id="Phobius"/>
    </source>
</evidence>
<dbReference type="PaxDb" id="6239-C55C3.6"/>
<evidence type="ECO:0000313" key="3">
    <source>
        <dbReference type="EMBL" id="CCD68149.1"/>
    </source>
</evidence>
<dbReference type="CTD" id="259887"/>
<feature type="region of interest" description="Disordered" evidence="1">
    <location>
        <begin position="78"/>
        <end position="147"/>
    </location>
</feature>
<evidence type="ECO:0000256" key="1">
    <source>
        <dbReference type="SAM" id="MobiDB-lite"/>
    </source>
</evidence>
<keyword evidence="2" id="KW-1133">Transmembrane helix</keyword>
<protein>
    <submittedName>
        <fullName evidence="3">Lipoprotein</fullName>
    </submittedName>
</protein>
<organism evidence="3 4">
    <name type="scientific">Caenorhabditis elegans</name>
    <dbReference type="NCBI Taxonomy" id="6239"/>
    <lineage>
        <taxon>Eukaryota</taxon>
        <taxon>Metazoa</taxon>
        <taxon>Ecdysozoa</taxon>
        <taxon>Nematoda</taxon>
        <taxon>Chromadorea</taxon>
        <taxon>Rhabditida</taxon>
        <taxon>Rhabditina</taxon>
        <taxon>Rhabditomorpha</taxon>
        <taxon>Rhabditoidea</taxon>
        <taxon>Rhabditidae</taxon>
        <taxon>Peloderinae</taxon>
        <taxon>Caenorhabditis</taxon>
    </lineage>
</organism>
<keyword evidence="3" id="KW-0449">Lipoprotein</keyword>
<gene>
    <name evidence="3 5" type="ORF">C55C3.6</name>
    <name evidence="3" type="ORF">CELE_C55C3.6</name>
</gene>
<keyword evidence="2" id="KW-0472">Membrane</keyword>
<sequence length="274" mass="30019">MIDFCRVFSDFEIAKFSRVTIKMFIGLIMFVGFVVQCGKKKKEKNTSSKGQLLEQSTMVQPTAGAVAGKAAVNRQNPQMSEMQKSGIGNGAEQVEGKPKTPGNGKNGKANSKKQSKKTKSEKSQSSNKEGAPLKPMDPTPSDPNDDPLQAQLIVLKAEECNKMDVTIEDFGNPAIHDRVSRAAATDMIFDPKGIKYKGNVDDGKDKKVMEDVEKDILAACEKHDAKFSRNGKVVKTVESEKSKVAPADQRVKMKPEGCVLFETRELLSELFGED</sequence>
<dbReference type="Bgee" id="WBGene00016956">
    <property type="expression patterns" value="Expressed in adult organism and 2 other cell types or tissues"/>
</dbReference>
<feature type="transmembrane region" description="Helical" evidence="2">
    <location>
        <begin position="16"/>
        <end position="35"/>
    </location>
</feature>
<dbReference type="InParanoid" id="Q95QQ6"/>
<dbReference type="GeneID" id="259887"/>
<dbReference type="eggNOG" id="ENOG502R7XE">
    <property type="taxonomic scope" value="Eukaryota"/>
</dbReference>
<dbReference type="RefSeq" id="NP_741407.1">
    <property type="nucleotide sequence ID" value="NM_171348.4"/>
</dbReference>
<dbReference type="AlphaFoldDB" id="Q95QQ6"/>
<dbReference type="OrthoDB" id="5877392at2759"/>
<dbReference type="WormBase" id="C55C3.6a">
    <property type="protein sequence ID" value="CE29736"/>
    <property type="gene ID" value="WBGene00016956"/>
</dbReference>
<dbReference type="AGR" id="WB:WBGene00016956"/>
<reference evidence="3 4" key="1">
    <citation type="journal article" date="1998" name="Science">
        <title>Genome sequence of the nematode C. elegans: a platform for investigating biology.</title>
        <authorList>
            <consortium name="The C. elegans sequencing consortium"/>
            <person name="Sulson J.E."/>
            <person name="Waterston R."/>
        </authorList>
    </citation>
    <scope>NUCLEOTIDE SEQUENCE [LARGE SCALE GENOMIC DNA]</scope>
    <source>
        <strain evidence="3 4">Bristol N2</strain>
    </source>
</reference>
<feature type="compositionally biased region" description="Basic residues" evidence="1">
    <location>
        <begin position="110"/>
        <end position="119"/>
    </location>
</feature>